<dbReference type="CDD" id="cd06354">
    <property type="entry name" value="PBP1_PrnA-like"/>
    <property type="match status" value="1"/>
</dbReference>
<comment type="similarity">
    <text evidence="2">Belongs to the BMP lipoprotein family.</text>
</comment>
<reference evidence="9 10" key="1">
    <citation type="journal article" date="2017" name="Genome Announc.">
        <title>Draft Genome Sequence of Romboutsia maritimum sp. nov. Strain CCRI-22766(T), Isolated from Coastal Estuarine Mud.</title>
        <authorList>
            <person name="Maheux A.F."/>
            <person name="Boudreau D.K."/>
            <person name="Berube E."/>
            <person name="Boissinot M."/>
            <person name="Raymond F."/>
            <person name="Brodeur S."/>
            <person name="Corbeil J."/>
            <person name="Brightwell G."/>
            <person name="Broda D."/>
            <person name="Omar R.F."/>
            <person name="Bergeron M.G."/>
        </authorList>
    </citation>
    <scope>NUCLEOTIDE SEQUENCE [LARGE SCALE GENOMIC DNA]</scope>
    <source>
        <strain evidence="9 10">CCRI-22766</strain>
    </source>
</reference>
<dbReference type="RefSeq" id="WP_095405211.1">
    <property type="nucleotide sequence ID" value="NZ_NOJZ02000005.1"/>
</dbReference>
<organism evidence="9 10">
    <name type="scientific">Romboutsia maritimum</name>
    <dbReference type="NCBI Taxonomy" id="2020948"/>
    <lineage>
        <taxon>Bacteria</taxon>
        <taxon>Bacillati</taxon>
        <taxon>Bacillota</taxon>
        <taxon>Clostridia</taxon>
        <taxon>Peptostreptococcales</taxon>
        <taxon>Peptostreptococcaceae</taxon>
        <taxon>Romboutsia</taxon>
    </lineage>
</organism>
<dbReference type="PROSITE" id="PS51257">
    <property type="entry name" value="PROKAR_LIPOPROTEIN"/>
    <property type="match status" value="1"/>
</dbReference>
<comment type="subcellular location">
    <subcellularLocation>
        <location evidence="1">Cell membrane</location>
        <topology evidence="1">Lipid-anchor</topology>
    </subcellularLocation>
</comment>
<dbReference type="OrthoDB" id="9769871at2"/>
<sequence>MKLKKLLALGLTTVMAASMLVGCSSGSKSDKKAEEPKDKVVKIGMVTDVGGVNDESFNQSAWKGLEKAKEKYKDKIDVQYLESKQDADYVPNIETLMDQGKNLIIGVGYKLAPAIEKAAKNYPDQQFVLIDATYEKGQPKNVTSLVFEDNVSSYLTGLIAGKMTETNKVGFIGGMEGEVISRFDYGFKAGIKDSNPKAEVSTQYANSFTDAALGKSIANQMHKSGVDIIFTAAGACGTGSIEAAKENNKKAIGVDQDQNKLAPDNIITSAMKNIDVAVLEVANQLIDGSYKGGQVVVNKLETDGVGIAPSSDKNVPPDVLEYVKKQAEKIKKGEIKVPQNKEEFDAQYK</sequence>
<protein>
    <submittedName>
        <fullName evidence="9">BMP family ABC transporter substrate-binding protein</fullName>
    </submittedName>
</protein>
<evidence type="ECO:0000256" key="3">
    <source>
        <dbReference type="ARBA" id="ARBA00022475"/>
    </source>
</evidence>
<evidence type="ECO:0000256" key="6">
    <source>
        <dbReference type="ARBA" id="ARBA00023288"/>
    </source>
</evidence>
<dbReference type="InterPro" id="IPR028082">
    <property type="entry name" value="Peripla_BP_I"/>
</dbReference>
<feature type="chain" id="PRO_5039224347" evidence="7">
    <location>
        <begin position="17"/>
        <end position="349"/>
    </location>
</feature>
<gene>
    <name evidence="9" type="ORF">CHF27_004665</name>
</gene>
<proteinExistence type="inferred from homology"/>
<dbReference type="Gene3D" id="3.40.50.2300">
    <property type="match status" value="2"/>
</dbReference>
<evidence type="ECO:0000256" key="5">
    <source>
        <dbReference type="ARBA" id="ARBA00023136"/>
    </source>
</evidence>
<evidence type="ECO:0000313" key="10">
    <source>
        <dbReference type="Proteomes" id="UP000243494"/>
    </source>
</evidence>
<dbReference type="AlphaFoldDB" id="A0A255I3U8"/>
<comment type="caution">
    <text evidence="9">The sequence shown here is derived from an EMBL/GenBank/DDBJ whole genome shotgun (WGS) entry which is preliminary data.</text>
</comment>
<keyword evidence="3" id="KW-1003">Cell membrane</keyword>
<evidence type="ECO:0000313" key="9">
    <source>
        <dbReference type="EMBL" id="RDY24114.1"/>
    </source>
</evidence>
<keyword evidence="10" id="KW-1185">Reference proteome</keyword>
<dbReference type="EMBL" id="NOJZ02000005">
    <property type="protein sequence ID" value="RDY24114.1"/>
    <property type="molecule type" value="Genomic_DNA"/>
</dbReference>
<dbReference type="Proteomes" id="UP000243494">
    <property type="component" value="Unassembled WGS sequence"/>
</dbReference>
<name>A0A255I3U8_9FIRM</name>
<keyword evidence="5" id="KW-0472">Membrane</keyword>
<dbReference type="PANTHER" id="PTHR34296">
    <property type="entry name" value="TRANSCRIPTIONAL ACTIVATOR PROTEIN MED"/>
    <property type="match status" value="1"/>
</dbReference>
<dbReference type="PANTHER" id="PTHR34296:SF2">
    <property type="entry name" value="ABC TRANSPORTER GUANOSINE-BINDING PROTEIN NUPN"/>
    <property type="match status" value="1"/>
</dbReference>
<dbReference type="GO" id="GO:0005886">
    <property type="term" value="C:plasma membrane"/>
    <property type="evidence" value="ECO:0007669"/>
    <property type="project" value="UniProtKB-SubCell"/>
</dbReference>
<feature type="domain" description="ABC transporter substrate-binding protein PnrA-like" evidence="8">
    <location>
        <begin position="44"/>
        <end position="341"/>
    </location>
</feature>
<evidence type="ECO:0000256" key="1">
    <source>
        <dbReference type="ARBA" id="ARBA00004193"/>
    </source>
</evidence>
<feature type="signal peptide" evidence="7">
    <location>
        <begin position="1"/>
        <end position="16"/>
    </location>
</feature>
<evidence type="ECO:0000256" key="7">
    <source>
        <dbReference type="SAM" id="SignalP"/>
    </source>
</evidence>
<dbReference type="InterPro" id="IPR003760">
    <property type="entry name" value="PnrA-like"/>
</dbReference>
<accession>A0A255I3U8</accession>
<keyword evidence="4 7" id="KW-0732">Signal</keyword>
<dbReference type="SUPFAM" id="SSF53822">
    <property type="entry name" value="Periplasmic binding protein-like I"/>
    <property type="match status" value="1"/>
</dbReference>
<evidence type="ECO:0000259" key="8">
    <source>
        <dbReference type="Pfam" id="PF02608"/>
    </source>
</evidence>
<dbReference type="InterPro" id="IPR050957">
    <property type="entry name" value="BMP_lipoprotein"/>
</dbReference>
<dbReference type="Pfam" id="PF02608">
    <property type="entry name" value="Bmp"/>
    <property type="match status" value="1"/>
</dbReference>
<keyword evidence="6" id="KW-0449">Lipoprotein</keyword>
<evidence type="ECO:0000256" key="4">
    <source>
        <dbReference type="ARBA" id="ARBA00022729"/>
    </source>
</evidence>
<evidence type="ECO:0000256" key="2">
    <source>
        <dbReference type="ARBA" id="ARBA00008610"/>
    </source>
</evidence>